<dbReference type="CDD" id="cd05380">
    <property type="entry name" value="CAP_euk"/>
    <property type="match status" value="1"/>
</dbReference>
<sequence>MFNRHRNTAESILGLNHLVECPSNNCGDYESLITTVKEKQDVLDKLNSRRSKIASGEIRSLPSAENMMKLIWNDELELFAQRWADQCVKSSSYNETDSCRDLGN</sequence>
<accession>A0A8J9VMV2</accession>
<evidence type="ECO:0000313" key="4">
    <source>
        <dbReference type="EMBL" id="CAH0725243.1"/>
    </source>
</evidence>
<dbReference type="EMBL" id="OV170225">
    <property type="protein sequence ID" value="CAH0725243.1"/>
    <property type="molecule type" value="Genomic_DNA"/>
</dbReference>
<name>A0A8J9VMV2_9NEOP</name>
<keyword evidence="2" id="KW-0964">Secreted</keyword>
<feature type="domain" description="SCP" evidence="3">
    <location>
        <begin position="43"/>
        <end position="97"/>
    </location>
</feature>
<dbReference type="Proteomes" id="UP000838878">
    <property type="component" value="Chromosome 5"/>
</dbReference>
<proteinExistence type="predicted"/>
<comment type="subcellular location">
    <subcellularLocation>
        <location evidence="1">Secreted</location>
    </subcellularLocation>
</comment>
<dbReference type="Gene3D" id="3.40.33.10">
    <property type="entry name" value="CAP"/>
    <property type="match status" value="1"/>
</dbReference>
<dbReference type="AlphaFoldDB" id="A0A8J9VMV2"/>
<protein>
    <recommendedName>
        <fullName evidence="3">SCP domain-containing protein</fullName>
    </recommendedName>
</protein>
<dbReference type="SUPFAM" id="SSF55797">
    <property type="entry name" value="PR-1-like"/>
    <property type="match status" value="1"/>
</dbReference>
<evidence type="ECO:0000256" key="1">
    <source>
        <dbReference type="ARBA" id="ARBA00004613"/>
    </source>
</evidence>
<organism evidence="4 5">
    <name type="scientific">Brenthis ino</name>
    <name type="common">lesser marbled fritillary</name>
    <dbReference type="NCBI Taxonomy" id="405034"/>
    <lineage>
        <taxon>Eukaryota</taxon>
        <taxon>Metazoa</taxon>
        <taxon>Ecdysozoa</taxon>
        <taxon>Arthropoda</taxon>
        <taxon>Hexapoda</taxon>
        <taxon>Insecta</taxon>
        <taxon>Pterygota</taxon>
        <taxon>Neoptera</taxon>
        <taxon>Endopterygota</taxon>
        <taxon>Lepidoptera</taxon>
        <taxon>Glossata</taxon>
        <taxon>Ditrysia</taxon>
        <taxon>Papilionoidea</taxon>
        <taxon>Nymphalidae</taxon>
        <taxon>Heliconiinae</taxon>
        <taxon>Argynnini</taxon>
        <taxon>Brenthis</taxon>
    </lineage>
</organism>
<evidence type="ECO:0000256" key="2">
    <source>
        <dbReference type="ARBA" id="ARBA00022525"/>
    </source>
</evidence>
<dbReference type="InterPro" id="IPR014044">
    <property type="entry name" value="CAP_dom"/>
</dbReference>
<dbReference type="GO" id="GO:0005576">
    <property type="term" value="C:extracellular region"/>
    <property type="evidence" value="ECO:0007669"/>
    <property type="project" value="UniProtKB-SubCell"/>
</dbReference>
<feature type="non-terminal residue" evidence="4">
    <location>
        <position position="104"/>
    </location>
</feature>
<evidence type="ECO:0000259" key="3">
    <source>
        <dbReference type="Pfam" id="PF00188"/>
    </source>
</evidence>
<dbReference type="Pfam" id="PF00188">
    <property type="entry name" value="CAP"/>
    <property type="match status" value="1"/>
</dbReference>
<dbReference type="InterPro" id="IPR035940">
    <property type="entry name" value="CAP_sf"/>
</dbReference>
<dbReference type="OrthoDB" id="414826at2759"/>
<gene>
    <name evidence="4" type="ORF">BINO364_LOCUS10850</name>
</gene>
<reference evidence="4" key="1">
    <citation type="submission" date="2021-12" db="EMBL/GenBank/DDBJ databases">
        <authorList>
            <person name="Martin H S."/>
        </authorList>
    </citation>
    <scope>NUCLEOTIDE SEQUENCE</scope>
</reference>
<evidence type="ECO:0000313" key="5">
    <source>
        <dbReference type="Proteomes" id="UP000838878"/>
    </source>
</evidence>
<keyword evidence="5" id="KW-1185">Reference proteome</keyword>